<evidence type="ECO:0000256" key="1">
    <source>
        <dbReference type="SAM" id="MobiDB-lite"/>
    </source>
</evidence>
<protein>
    <submittedName>
        <fullName evidence="2">Uncharacterized protein</fullName>
    </submittedName>
</protein>
<organism evidence="2 3">
    <name type="scientific">Athelia psychrophila</name>
    <dbReference type="NCBI Taxonomy" id="1759441"/>
    <lineage>
        <taxon>Eukaryota</taxon>
        <taxon>Fungi</taxon>
        <taxon>Dikarya</taxon>
        <taxon>Basidiomycota</taxon>
        <taxon>Agaricomycotina</taxon>
        <taxon>Agaricomycetes</taxon>
        <taxon>Agaricomycetidae</taxon>
        <taxon>Atheliales</taxon>
        <taxon>Atheliaceae</taxon>
        <taxon>Athelia</taxon>
    </lineage>
</organism>
<feature type="region of interest" description="Disordered" evidence="1">
    <location>
        <begin position="111"/>
        <end position="137"/>
    </location>
</feature>
<feature type="compositionally biased region" description="Basic and acidic residues" evidence="1">
    <location>
        <begin position="113"/>
        <end position="137"/>
    </location>
</feature>
<reference evidence="2 3" key="1">
    <citation type="journal article" date="2016" name="Mol. Biol. Evol.">
        <title>Comparative Genomics of Early-Diverging Mushroom-Forming Fungi Provides Insights into the Origins of Lignocellulose Decay Capabilities.</title>
        <authorList>
            <person name="Nagy L.G."/>
            <person name="Riley R."/>
            <person name="Tritt A."/>
            <person name="Adam C."/>
            <person name="Daum C."/>
            <person name="Floudas D."/>
            <person name="Sun H."/>
            <person name="Yadav J.S."/>
            <person name="Pangilinan J."/>
            <person name="Larsson K.H."/>
            <person name="Matsuura K."/>
            <person name="Barry K."/>
            <person name="Labutti K."/>
            <person name="Kuo R."/>
            <person name="Ohm R.A."/>
            <person name="Bhattacharya S.S."/>
            <person name="Shirouzu T."/>
            <person name="Yoshinaga Y."/>
            <person name="Martin F.M."/>
            <person name="Grigoriev I.V."/>
            <person name="Hibbett D.S."/>
        </authorList>
    </citation>
    <scope>NUCLEOTIDE SEQUENCE [LARGE SCALE GENOMIC DNA]</scope>
    <source>
        <strain evidence="2 3">CBS 109695</strain>
    </source>
</reference>
<dbReference type="AlphaFoldDB" id="A0A166EJ02"/>
<dbReference type="Proteomes" id="UP000076532">
    <property type="component" value="Unassembled WGS sequence"/>
</dbReference>
<feature type="compositionally biased region" description="Basic and acidic residues" evidence="1">
    <location>
        <begin position="92"/>
        <end position="101"/>
    </location>
</feature>
<accession>A0A166EJ02</accession>
<feature type="region of interest" description="Disordered" evidence="1">
    <location>
        <begin position="256"/>
        <end position="277"/>
    </location>
</feature>
<keyword evidence="3" id="KW-1185">Reference proteome</keyword>
<dbReference type="EMBL" id="KV417600">
    <property type="protein sequence ID" value="KZP15813.1"/>
    <property type="molecule type" value="Genomic_DNA"/>
</dbReference>
<feature type="region of interest" description="Disordered" evidence="1">
    <location>
        <begin position="82"/>
        <end position="101"/>
    </location>
</feature>
<name>A0A166EJ02_9AGAM</name>
<evidence type="ECO:0000313" key="3">
    <source>
        <dbReference type="Proteomes" id="UP000076532"/>
    </source>
</evidence>
<proteinExistence type="predicted"/>
<gene>
    <name evidence="2" type="ORF">FIBSPDRAFT_895482</name>
</gene>
<sequence length="423" mass="48010">MPNTAVELPGSDARTYYDLITEEDVPGNGPQSGIEESESEDEEILEGLNLNSDFVNDRTVRWIVDLPGGRVELIDVFRSDDRNDRTSMPVQRTDDCDERTSRPVRRTVAVNERTSRPIRRTDSRNDRTNRPVRRMGDADSDADFNAYFDADLDADFDADFDAYSPELRRNLRDRRVEQREGNDFLLCATCKCQTVFKRDGTAVGQAQCIIESNSAIGKNKRRSVMPGEGLERHESISFVLCSSCMRNAMHAERQAARNARRGHVGRKRTYQSPEIQRGPDSELALREIDNFILCATCKRETVFRRDGTATEPAQCIEDVDDIDVEPRSVRRGEGLNQSESVRNTTRFTTRGHGRTTRARERPYMRRGRGEKARTSRTFAAVLSDDLQNPQDTLLYRIEEPGFVYGPGALRGGVSGRFNGRSMY</sequence>
<evidence type="ECO:0000313" key="2">
    <source>
        <dbReference type="EMBL" id="KZP15813.1"/>
    </source>
</evidence>
<feature type="compositionally biased region" description="Basic residues" evidence="1">
    <location>
        <begin position="258"/>
        <end position="269"/>
    </location>
</feature>